<dbReference type="Pfam" id="PF00912">
    <property type="entry name" value="Transgly"/>
    <property type="match status" value="1"/>
</dbReference>
<dbReference type="GO" id="GO:0030288">
    <property type="term" value="C:outer membrane-bounded periplasmic space"/>
    <property type="evidence" value="ECO:0007669"/>
    <property type="project" value="TreeGrafter"/>
</dbReference>
<evidence type="ECO:0000256" key="5">
    <source>
        <dbReference type="ARBA" id="ARBA00022645"/>
    </source>
</evidence>
<dbReference type="InterPro" id="IPR036950">
    <property type="entry name" value="PBP_transglycosylase"/>
</dbReference>
<evidence type="ECO:0000256" key="3">
    <source>
        <dbReference type="ARBA" id="ARBA00007739"/>
    </source>
</evidence>
<dbReference type="AlphaFoldDB" id="A0A1G1UXY3"/>
<dbReference type="SUPFAM" id="SSF53955">
    <property type="entry name" value="Lysozyme-like"/>
    <property type="match status" value="1"/>
</dbReference>
<dbReference type="GO" id="GO:0008658">
    <property type="term" value="F:penicillin binding"/>
    <property type="evidence" value="ECO:0007669"/>
    <property type="project" value="InterPro"/>
</dbReference>
<dbReference type="NCBIfam" id="TIGR02074">
    <property type="entry name" value="PBP_1a_fam"/>
    <property type="match status" value="1"/>
</dbReference>
<keyword evidence="7" id="KW-0328">Glycosyltransferase</keyword>
<evidence type="ECO:0000256" key="4">
    <source>
        <dbReference type="ARBA" id="ARBA00022475"/>
    </source>
</evidence>
<dbReference type="InterPro" id="IPR001460">
    <property type="entry name" value="PCN-bd_Tpept"/>
</dbReference>
<dbReference type="PANTHER" id="PTHR32282">
    <property type="entry name" value="BINDING PROTEIN TRANSPEPTIDASE, PUTATIVE-RELATED"/>
    <property type="match status" value="1"/>
</dbReference>
<keyword evidence="11" id="KW-0573">Peptidoglycan synthesis</keyword>
<evidence type="ECO:0000256" key="1">
    <source>
        <dbReference type="ARBA" id="ARBA00004236"/>
    </source>
</evidence>
<comment type="caution">
    <text evidence="19">The sequence shown here is derived from an EMBL/GenBank/DDBJ whole genome shotgun (WGS) entry which is preliminary data.</text>
</comment>
<dbReference type="Gene3D" id="1.10.3810.10">
    <property type="entry name" value="Biosynthetic peptidoglycan transglycosylase-like"/>
    <property type="match status" value="1"/>
</dbReference>
<keyword evidence="14" id="KW-0961">Cell wall biogenesis/degradation</keyword>
<dbReference type="Pfam" id="PF17957">
    <property type="entry name" value="Big_7"/>
    <property type="match status" value="1"/>
</dbReference>
<dbReference type="GO" id="GO:0009252">
    <property type="term" value="P:peptidoglycan biosynthetic process"/>
    <property type="evidence" value="ECO:0007669"/>
    <property type="project" value="UniProtKB-KW"/>
</dbReference>
<dbReference type="EMBL" id="MHBW01000033">
    <property type="protein sequence ID" value="OGY07978.1"/>
    <property type="molecule type" value="Genomic_DNA"/>
</dbReference>
<evidence type="ECO:0000313" key="20">
    <source>
        <dbReference type="Proteomes" id="UP000177967"/>
    </source>
</evidence>
<keyword evidence="13" id="KW-0511">Multifunctional enzyme</keyword>
<evidence type="ECO:0000256" key="15">
    <source>
        <dbReference type="ARBA" id="ARBA00034000"/>
    </source>
</evidence>
<evidence type="ECO:0000256" key="14">
    <source>
        <dbReference type="ARBA" id="ARBA00023316"/>
    </source>
</evidence>
<dbReference type="GO" id="GO:0005886">
    <property type="term" value="C:plasma membrane"/>
    <property type="evidence" value="ECO:0007669"/>
    <property type="project" value="UniProtKB-SubCell"/>
</dbReference>
<sequence length="855" mass="94418">MSWKSAYHAKRRRTDYSSHHRRKSRTHFVYRLSLLTFFCVLALFLGSFVIVPILALGLPSPDKLAQDKGSATKIYDRSGVLLYDIYSNQRRTPVKSEEMPKYLKEALVAAEDKNFYEHGGFDPTGMLRAVYSIVFRRRLEGGSTITQQLVKVVLLTSERTLPRKIKEFVLSIQIERKYSKDEILTMYLNNAPYGGTAVGVQAASETYFGKNTRDLTLLESAILAGLPQRPSVYSPYSLKPDAYIARTKYVLKRMREDKYITQAQEDEAVKQLPVTKFVGKAASLKAPHFVLYVQSLLEDQYGTNVLQSGLRVTTTLDWELQQKAQQIVSEEIAKVESVHITNGAAVVIDPNSGQILAMVGSKDFNASDYDGQVNVTLSKRQPGSAIKPITYVTGLKKGYAASMVLMDVKTTFPGGTDQPPYEPVNYDGKYRGPVQLRYALANSLNIPAVKVLARTGIKDMLTTAYDLGLTTLEPTKENMSRFGLSATLGGGEVRLLDLTNAYSAFANGGTKHNPVAILKVEDNKGKLLEEHKESLGTKVLTEAQAFIISDILSDNSARSDVFGPNSLLKIPGKTVAVKTGTTNDQRDNWAIGWTPQVVVGTWVGNNDNSQMKKVASGVSGATPIWNRIIRETLVGKPGESFKAPDNIVQLDVDATSGYLAHDGFPSRKEYFIKGTEPEEEDQIHKMLKLCKSEGKLATPSQVAANDYDSKEYFLFKEEDPTAQIGGENLWQKGILEWISTETDSRYNPPGDYCGSANPLNVEFVTPQDKSQVNANSIDVRVDANSTSDVTQVEIQIDNEQKILLADKPWRITISNVANGIHTLTATATDSANHQSNRIITIGVNAPWNATPTPTP</sequence>
<keyword evidence="8" id="KW-0808">Transferase</keyword>
<dbReference type="InterPro" id="IPR001264">
    <property type="entry name" value="Glyco_trans_51"/>
</dbReference>
<evidence type="ECO:0000256" key="9">
    <source>
        <dbReference type="ARBA" id="ARBA00022801"/>
    </source>
</evidence>
<comment type="similarity">
    <text evidence="3">In the N-terminal section; belongs to the glycosyltransferase 51 family.</text>
</comment>
<dbReference type="GO" id="GO:0008360">
    <property type="term" value="P:regulation of cell shape"/>
    <property type="evidence" value="ECO:0007669"/>
    <property type="project" value="UniProtKB-KW"/>
</dbReference>
<name>A0A1G1UXY3_9BACT</name>
<evidence type="ECO:0000256" key="12">
    <source>
        <dbReference type="ARBA" id="ARBA00023136"/>
    </source>
</evidence>
<evidence type="ECO:0000256" key="7">
    <source>
        <dbReference type="ARBA" id="ARBA00022676"/>
    </source>
</evidence>
<dbReference type="SUPFAM" id="SSF56601">
    <property type="entry name" value="beta-lactamase/transpeptidase-like"/>
    <property type="match status" value="1"/>
</dbReference>
<dbReference type="GO" id="GO:0008955">
    <property type="term" value="F:peptidoglycan glycosyltransferase activity"/>
    <property type="evidence" value="ECO:0007669"/>
    <property type="project" value="UniProtKB-EC"/>
</dbReference>
<evidence type="ECO:0000256" key="8">
    <source>
        <dbReference type="ARBA" id="ARBA00022679"/>
    </source>
</evidence>
<dbReference type="Gene3D" id="2.60.40.10">
    <property type="entry name" value="Immunoglobulins"/>
    <property type="match status" value="1"/>
</dbReference>
<dbReference type="STRING" id="1797513.A2782_02420"/>
<comment type="catalytic activity">
    <reaction evidence="16">
        <text>[GlcNAc-(1-&gt;4)-Mur2Ac(oyl-L-Ala-gamma-D-Glu-L-Lys-D-Ala-D-Ala)](n)-di-trans,octa-cis-undecaprenyl diphosphate + beta-D-GlcNAc-(1-&gt;4)-Mur2Ac(oyl-L-Ala-gamma-D-Glu-L-Lys-D-Ala-D-Ala)-di-trans,octa-cis-undecaprenyl diphosphate = [GlcNAc-(1-&gt;4)-Mur2Ac(oyl-L-Ala-gamma-D-Glu-L-Lys-D-Ala-D-Ala)](n+1)-di-trans,octa-cis-undecaprenyl diphosphate + di-trans,octa-cis-undecaprenyl diphosphate + H(+)</text>
        <dbReference type="Rhea" id="RHEA:23708"/>
        <dbReference type="Rhea" id="RHEA-COMP:9602"/>
        <dbReference type="Rhea" id="RHEA-COMP:9603"/>
        <dbReference type="ChEBI" id="CHEBI:15378"/>
        <dbReference type="ChEBI" id="CHEBI:58405"/>
        <dbReference type="ChEBI" id="CHEBI:60033"/>
        <dbReference type="ChEBI" id="CHEBI:78435"/>
        <dbReference type="EC" id="2.4.99.28"/>
    </reaction>
</comment>
<dbReference type="InterPro" id="IPR050396">
    <property type="entry name" value="Glycosyltr_51/Transpeptidase"/>
</dbReference>
<keyword evidence="4" id="KW-1003">Cell membrane</keyword>
<organism evidence="19 20">
    <name type="scientific">Candidatus Blackburnbacteria bacterium RIFCSPHIGHO2_01_FULL_43_15b</name>
    <dbReference type="NCBI Taxonomy" id="1797513"/>
    <lineage>
        <taxon>Bacteria</taxon>
        <taxon>Candidatus Blackburniibacteriota</taxon>
    </lineage>
</organism>
<reference evidence="19 20" key="1">
    <citation type="journal article" date="2016" name="Nat. Commun.">
        <title>Thousands of microbial genomes shed light on interconnected biogeochemical processes in an aquifer system.</title>
        <authorList>
            <person name="Anantharaman K."/>
            <person name="Brown C.T."/>
            <person name="Hug L.A."/>
            <person name="Sharon I."/>
            <person name="Castelle C.J."/>
            <person name="Probst A.J."/>
            <person name="Thomas B.C."/>
            <person name="Singh A."/>
            <person name="Wilkins M.J."/>
            <person name="Karaoz U."/>
            <person name="Brodie E.L."/>
            <person name="Williams K.H."/>
            <person name="Hubbard S.S."/>
            <person name="Banfield J.F."/>
        </authorList>
    </citation>
    <scope>NUCLEOTIDE SEQUENCE [LARGE SCALE GENOMIC DNA]</scope>
</reference>
<dbReference type="InterPro" id="IPR012338">
    <property type="entry name" value="Beta-lactam/transpept-like"/>
</dbReference>
<evidence type="ECO:0000256" key="2">
    <source>
        <dbReference type="ARBA" id="ARBA00007090"/>
    </source>
</evidence>
<evidence type="ECO:0000256" key="16">
    <source>
        <dbReference type="ARBA" id="ARBA00049902"/>
    </source>
</evidence>
<dbReference type="GO" id="GO:0071555">
    <property type="term" value="P:cell wall organization"/>
    <property type="evidence" value="ECO:0007669"/>
    <property type="project" value="UniProtKB-KW"/>
</dbReference>
<evidence type="ECO:0000313" key="19">
    <source>
        <dbReference type="EMBL" id="OGY07978.1"/>
    </source>
</evidence>
<accession>A0A1G1UXY3</accession>
<dbReference type="InterPro" id="IPR023346">
    <property type="entry name" value="Lysozyme-like_dom_sf"/>
</dbReference>
<dbReference type="InterPro" id="IPR013783">
    <property type="entry name" value="Ig-like_fold"/>
</dbReference>
<evidence type="ECO:0000256" key="6">
    <source>
        <dbReference type="ARBA" id="ARBA00022670"/>
    </source>
</evidence>
<dbReference type="Pfam" id="PF00905">
    <property type="entry name" value="Transpeptidase"/>
    <property type="match status" value="1"/>
</dbReference>
<comment type="catalytic activity">
    <reaction evidence="15">
        <text>Preferential cleavage: (Ac)2-L-Lys-D-Ala-|-D-Ala. Also transpeptidation of peptidyl-alanyl moieties that are N-acyl substituents of D-alanine.</text>
        <dbReference type="EC" id="3.4.16.4"/>
    </reaction>
</comment>
<dbReference type="Gene3D" id="3.40.710.10">
    <property type="entry name" value="DD-peptidase/beta-lactamase superfamily"/>
    <property type="match status" value="1"/>
</dbReference>
<evidence type="ECO:0000256" key="11">
    <source>
        <dbReference type="ARBA" id="ARBA00022984"/>
    </source>
</evidence>
<evidence type="ECO:0000259" key="17">
    <source>
        <dbReference type="Pfam" id="PF00905"/>
    </source>
</evidence>
<dbReference type="GO" id="GO:0009002">
    <property type="term" value="F:serine-type D-Ala-D-Ala carboxypeptidase activity"/>
    <property type="evidence" value="ECO:0007669"/>
    <property type="project" value="UniProtKB-EC"/>
</dbReference>
<feature type="domain" description="Penicillin-binding protein transpeptidase" evidence="17">
    <location>
        <begin position="343"/>
        <end position="619"/>
    </location>
</feature>
<keyword evidence="6" id="KW-0645">Protease</keyword>
<dbReference type="FunFam" id="1.10.3810.10:FF:000001">
    <property type="entry name" value="Penicillin-binding protein 1A"/>
    <property type="match status" value="1"/>
</dbReference>
<keyword evidence="5" id="KW-0121">Carboxypeptidase</keyword>
<comment type="similarity">
    <text evidence="2">In the C-terminal section; belongs to the transpeptidase family.</text>
</comment>
<evidence type="ECO:0000256" key="13">
    <source>
        <dbReference type="ARBA" id="ARBA00023268"/>
    </source>
</evidence>
<evidence type="ECO:0000256" key="10">
    <source>
        <dbReference type="ARBA" id="ARBA00022960"/>
    </source>
</evidence>
<protein>
    <submittedName>
        <fullName evidence="19">Uncharacterized protein</fullName>
    </submittedName>
</protein>
<keyword evidence="10" id="KW-0133">Cell shape</keyword>
<gene>
    <name evidence="19" type="ORF">A2782_02420</name>
</gene>
<evidence type="ECO:0000259" key="18">
    <source>
        <dbReference type="Pfam" id="PF00912"/>
    </source>
</evidence>
<proteinExistence type="inferred from homology"/>
<keyword evidence="9" id="KW-0378">Hydrolase</keyword>
<keyword evidence="12" id="KW-0472">Membrane</keyword>
<dbReference type="Proteomes" id="UP000177967">
    <property type="component" value="Unassembled WGS sequence"/>
</dbReference>
<feature type="domain" description="Glycosyl transferase family 51" evidence="18">
    <location>
        <begin position="82"/>
        <end position="254"/>
    </location>
</feature>
<dbReference type="PANTHER" id="PTHR32282:SF11">
    <property type="entry name" value="PENICILLIN-BINDING PROTEIN 1B"/>
    <property type="match status" value="1"/>
</dbReference>
<dbReference type="GO" id="GO:0006508">
    <property type="term" value="P:proteolysis"/>
    <property type="evidence" value="ECO:0007669"/>
    <property type="project" value="UniProtKB-KW"/>
</dbReference>
<comment type="subcellular location">
    <subcellularLocation>
        <location evidence="1">Cell membrane</location>
    </subcellularLocation>
</comment>